<reference evidence="6" key="1">
    <citation type="submission" date="2019-12" db="EMBL/GenBank/DDBJ databases">
        <title>Comparative genomics gives insights into the taxonomy of the Azoarcus-Aromatoleum group and reveals separate origins of nif in the plant-associated Azoarcus and non-plant-associated Aromatoleum sub-groups.</title>
        <authorList>
            <person name="Lafos M."/>
            <person name="Maluk M."/>
            <person name="Batista M."/>
            <person name="Junghare M."/>
            <person name="Carmona M."/>
            <person name="Faoro H."/>
            <person name="Cruz L.M."/>
            <person name="Battistoni F."/>
            <person name="De Souza E."/>
            <person name="Pedrosa F."/>
            <person name="Chen W.-M."/>
            <person name="Poole P.S."/>
            <person name="Dixon R.A."/>
            <person name="James E.K."/>
        </authorList>
    </citation>
    <scope>NUCLEOTIDE SEQUENCE</scope>
    <source>
        <strain evidence="6">NSC3</strain>
    </source>
</reference>
<dbReference type="PANTHER" id="PTHR30160">
    <property type="entry name" value="TETRAACYLDISACCHARIDE 4'-KINASE-RELATED"/>
    <property type="match status" value="1"/>
</dbReference>
<dbReference type="Pfam" id="PF01075">
    <property type="entry name" value="Glyco_transf_9"/>
    <property type="match status" value="1"/>
</dbReference>
<evidence type="ECO:0000313" key="7">
    <source>
        <dbReference type="Proteomes" id="UP000599523"/>
    </source>
</evidence>
<dbReference type="InterPro" id="IPR002201">
    <property type="entry name" value="Glyco_trans_9"/>
</dbReference>
<proteinExistence type="inferred from homology"/>
<dbReference type="EMBL" id="WTVM01000042">
    <property type="protein sequence ID" value="NMG03082.1"/>
    <property type="molecule type" value="Genomic_DNA"/>
</dbReference>
<dbReference type="Proteomes" id="UP000599523">
    <property type="component" value="Unassembled WGS sequence"/>
</dbReference>
<dbReference type="GO" id="GO:0009244">
    <property type="term" value="P:lipopolysaccharide core region biosynthetic process"/>
    <property type="evidence" value="ECO:0007669"/>
    <property type="project" value="TreeGrafter"/>
</dbReference>
<dbReference type="Gene3D" id="3.40.50.2000">
    <property type="entry name" value="Glycogen Phosphorylase B"/>
    <property type="match status" value="2"/>
</dbReference>
<dbReference type="CDD" id="cd03789">
    <property type="entry name" value="GT9_LPS_heptosyltransferase"/>
    <property type="match status" value="1"/>
</dbReference>
<comment type="catalytic activity">
    <reaction evidence="5">
        <text>an L-alpha-D-Hep-(1-&gt;5)-[alpha-Kdo-(2-&gt;4)]-alpha-Kdo-(2-&gt;6)-lipid A + ADP-L-glycero-beta-D-manno-heptose = an L-alpha-D-Hep-(1-&gt;3)-L-alpha-D-Hep-(1-&gt;5)-[alpha-Kdo-(2-&gt;4)]-alpha-Kdo-(2-&gt;6)-lipid A + ADP + H(+)</text>
        <dbReference type="Rhea" id="RHEA:74071"/>
        <dbReference type="ChEBI" id="CHEBI:15378"/>
        <dbReference type="ChEBI" id="CHEBI:61506"/>
        <dbReference type="ChEBI" id="CHEBI:193068"/>
        <dbReference type="ChEBI" id="CHEBI:193069"/>
        <dbReference type="ChEBI" id="CHEBI:456216"/>
        <dbReference type="EC" id="2.4.99.24"/>
    </reaction>
</comment>
<evidence type="ECO:0000256" key="4">
    <source>
        <dbReference type="ARBA" id="ARBA00044042"/>
    </source>
</evidence>
<evidence type="ECO:0000256" key="3">
    <source>
        <dbReference type="ARBA" id="ARBA00043995"/>
    </source>
</evidence>
<gene>
    <name evidence="6" type="primary">waaF</name>
    <name evidence="6" type="ORF">GPA21_08855</name>
</gene>
<name>A0A972JB47_9RHOO</name>
<sequence length="344" mass="37294">MPEAQQAPRRILIVGPSWVGDMVMAQSLFKVLKAAGPCEIDVLAPEWSLPILARMPEVSRGVVMPVGHGKLELGVRWKLGQSLGTVGYDQAIVLPNSLKSAMIPAFAGIPQRTGFRGEMRYFLINDMRMLSKRRLPMTVQRFVALGKGINQPLPDPLPWPRLVADAANQRTLPDKLGLSMERPAIAFMPGAEYGPAKQWPLPHFASLAAELVERGFQVWILGSGKDQEAADIIASDQEAHVINLCGRTELGDAVDLLALSRAAVTNDSGLMHVAAALDLPQIAIFGSSTPQHTPPLSDRAHVIYLGIECSPCFKRTCPLGHTRCLTEIAPQRVLAALDQLGVTT</sequence>
<evidence type="ECO:0000313" key="6">
    <source>
        <dbReference type="EMBL" id="NMG03082.1"/>
    </source>
</evidence>
<dbReference type="InterPro" id="IPR051199">
    <property type="entry name" value="LPS_LOS_Heptosyltrfase"/>
</dbReference>
<dbReference type="InterPro" id="IPR011910">
    <property type="entry name" value="RfaF"/>
</dbReference>
<accession>A0A972JB47</accession>
<evidence type="ECO:0000256" key="2">
    <source>
        <dbReference type="ARBA" id="ARBA00022679"/>
    </source>
</evidence>
<dbReference type="GO" id="GO:0008713">
    <property type="term" value="F:ADP-heptose-lipopolysaccharide heptosyltransferase activity"/>
    <property type="evidence" value="ECO:0007669"/>
    <property type="project" value="UniProtKB-EC"/>
</dbReference>
<dbReference type="EC" id="2.4.99.24" evidence="4"/>
<evidence type="ECO:0000256" key="1">
    <source>
        <dbReference type="ARBA" id="ARBA00022676"/>
    </source>
</evidence>
<dbReference type="FunFam" id="3.40.50.2000:FF:000023">
    <property type="entry name" value="ADP-heptose--LPS heptosyltransferase II"/>
    <property type="match status" value="1"/>
</dbReference>
<comment type="caution">
    <text evidence="6">The sequence shown here is derived from an EMBL/GenBank/DDBJ whole genome shotgun (WGS) entry which is preliminary data.</text>
</comment>
<dbReference type="PANTHER" id="PTHR30160:SF7">
    <property type="entry name" value="ADP-HEPTOSE--LPS HEPTOSYLTRANSFERASE 2"/>
    <property type="match status" value="1"/>
</dbReference>
<dbReference type="SUPFAM" id="SSF53756">
    <property type="entry name" value="UDP-Glycosyltransferase/glycogen phosphorylase"/>
    <property type="match status" value="1"/>
</dbReference>
<dbReference type="NCBIfam" id="TIGR02195">
    <property type="entry name" value="heptsyl_trn_II"/>
    <property type="match status" value="1"/>
</dbReference>
<comment type="similarity">
    <text evidence="3">Belongs to the glycosyltransferase 9 family.</text>
</comment>
<dbReference type="GO" id="GO:0005829">
    <property type="term" value="C:cytosol"/>
    <property type="evidence" value="ECO:0007669"/>
    <property type="project" value="TreeGrafter"/>
</dbReference>
<protein>
    <recommendedName>
        <fullName evidence="4">lipopolysaccharide heptosyltransferase II</fullName>
        <ecNumber evidence="4">2.4.99.24</ecNumber>
    </recommendedName>
</protein>
<dbReference type="AlphaFoldDB" id="A0A972JB47"/>
<keyword evidence="7" id="KW-1185">Reference proteome</keyword>
<organism evidence="6 7">
    <name type="scientific">Azoarcus taiwanensis</name>
    <dbReference type="NCBI Taxonomy" id="666964"/>
    <lineage>
        <taxon>Bacteria</taxon>
        <taxon>Pseudomonadati</taxon>
        <taxon>Pseudomonadota</taxon>
        <taxon>Betaproteobacteria</taxon>
        <taxon>Rhodocyclales</taxon>
        <taxon>Zoogloeaceae</taxon>
        <taxon>Azoarcus</taxon>
    </lineage>
</organism>
<evidence type="ECO:0000256" key="5">
    <source>
        <dbReference type="ARBA" id="ARBA00047503"/>
    </source>
</evidence>
<keyword evidence="2" id="KW-0808">Transferase</keyword>
<keyword evidence="1" id="KW-0328">Glycosyltransferase</keyword>